<dbReference type="Pfam" id="PF19730">
    <property type="entry name" value="DUF6221"/>
    <property type="match status" value="1"/>
</dbReference>
<evidence type="ECO:0000313" key="1">
    <source>
        <dbReference type="EMBL" id="AMW13336.1"/>
    </source>
</evidence>
<dbReference type="STRING" id="1783515.A4E84_29870"/>
<accession>A0A143C7A6</accession>
<reference evidence="2" key="1">
    <citation type="submission" date="2016-04" db="EMBL/GenBank/DDBJ databases">
        <authorList>
            <person name="Zhang B."/>
        </authorList>
    </citation>
    <scope>NUCLEOTIDE SEQUENCE [LARGE SCALE GENOMIC DNA]</scope>
    <source>
        <strain evidence="2">S10</strain>
    </source>
</reference>
<dbReference type="EMBL" id="CP015098">
    <property type="protein sequence ID" value="AMW13336.1"/>
    <property type="molecule type" value="Genomic_DNA"/>
</dbReference>
<dbReference type="InterPro" id="IPR046193">
    <property type="entry name" value="DUF6221"/>
</dbReference>
<sequence>MVFLKARLREDETAARAVKPGKDEGVAVLRDRALADVKAKRRLVAWVEANQGTTWKANAEAQGLNFWQKGIVDVIAAVPEYFRSPVIARLLTAYEDHPDFQPEWKLVEVEDEYEPADHEKRR</sequence>
<dbReference type="Proteomes" id="UP000076096">
    <property type="component" value="Chromosome"/>
</dbReference>
<evidence type="ECO:0000313" key="2">
    <source>
        <dbReference type="Proteomes" id="UP000076096"/>
    </source>
</evidence>
<dbReference type="AlphaFoldDB" id="A0A143C7A6"/>
<name>A0A143C7A6_9ACTN</name>
<dbReference type="KEGG" id="stsi:A4E84_29870"/>
<organism evidence="1 2">
    <name type="scientific">Streptomyces qaidamensis</name>
    <dbReference type="NCBI Taxonomy" id="1783515"/>
    <lineage>
        <taxon>Bacteria</taxon>
        <taxon>Bacillati</taxon>
        <taxon>Actinomycetota</taxon>
        <taxon>Actinomycetes</taxon>
        <taxon>Kitasatosporales</taxon>
        <taxon>Streptomycetaceae</taxon>
        <taxon>Streptomyces</taxon>
        <taxon>Streptomyces aurantiacus group</taxon>
    </lineage>
</organism>
<gene>
    <name evidence="1" type="ORF">A4E84_29870</name>
</gene>
<proteinExistence type="predicted"/>
<protein>
    <submittedName>
        <fullName evidence="1">Uncharacterized protein</fullName>
    </submittedName>
</protein>
<keyword evidence="2" id="KW-1185">Reference proteome</keyword>